<proteinExistence type="predicted"/>
<organism evidence="2 3">
    <name type="scientific">Novymonas esmeraldas</name>
    <dbReference type="NCBI Taxonomy" id="1808958"/>
    <lineage>
        <taxon>Eukaryota</taxon>
        <taxon>Discoba</taxon>
        <taxon>Euglenozoa</taxon>
        <taxon>Kinetoplastea</taxon>
        <taxon>Metakinetoplastina</taxon>
        <taxon>Trypanosomatida</taxon>
        <taxon>Trypanosomatidae</taxon>
        <taxon>Novymonas</taxon>
    </lineage>
</organism>
<dbReference type="EMBL" id="JAECZO010000134">
    <property type="protein sequence ID" value="KAK7198148.1"/>
    <property type="molecule type" value="Genomic_DNA"/>
</dbReference>
<gene>
    <name evidence="2" type="ORF">NESM_000771400</name>
</gene>
<comment type="caution">
    <text evidence="2">The sequence shown here is derived from an EMBL/GenBank/DDBJ whole genome shotgun (WGS) entry which is preliminary data.</text>
</comment>
<feature type="compositionally biased region" description="Low complexity" evidence="1">
    <location>
        <begin position="641"/>
        <end position="667"/>
    </location>
</feature>
<name>A0AAW0EVI5_9TRYP</name>
<evidence type="ECO:0000313" key="2">
    <source>
        <dbReference type="EMBL" id="KAK7198148.1"/>
    </source>
</evidence>
<accession>A0AAW0EVI5</accession>
<protein>
    <submittedName>
        <fullName evidence="2">Uncharacterized protein</fullName>
    </submittedName>
</protein>
<feature type="compositionally biased region" description="Low complexity" evidence="1">
    <location>
        <begin position="948"/>
        <end position="959"/>
    </location>
</feature>
<keyword evidence="3" id="KW-1185">Reference proteome</keyword>
<reference evidence="2 3" key="1">
    <citation type="journal article" date="2021" name="MBio">
        <title>A New Model Trypanosomatid, Novymonas esmeraldas: Genomic Perception of Its 'Candidatus Pandoraea novymonadis' Endosymbiont.</title>
        <authorList>
            <person name="Zakharova A."/>
            <person name="Saura A."/>
            <person name="Butenko A."/>
            <person name="Podesvova L."/>
            <person name="Warmusova S."/>
            <person name="Kostygov A.Y."/>
            <person name="Nenarokova A."/>
            <person name="Lukes J."/>
            <person name="Opperdoes F.R."/>
            <person name="Yurchenko V."/>
        </authorList>
    </citation>
    <scope>NUCLEOTIDE SEQUENCE [LARGE SCALE GENOMIC DNA]</scope>
    <source>
        <strain evidence="2 3">E262AT.01</strain>
    </source>
</reference>
<dbReference type="Proteomes" id="UP001430356">
    <property type="component" value="Unassembled WGS sequence"/>
</dbReference>
<dbReference type="AlphaFoldDB" id="A0AAW0EVI5"/>
<sequence>MSWVRVECTGGHRYAAPSHGRPTPRLEGLARLFQPPYNLRQLHTTCTLMDAAPAVSSWGHGGALDADECVDARVVVDQRDMGGHLGVTTVAVGDEAEDVAEGDDTSDAVTQGALHQLLDNVFTVLSNTNERGVQLLLDALCTRSPAPLTSWASAEATVVKEDDGGRRVPPELWLARAHGARDGAVDAAASVSGAPSNRHFLQRITHGGCGGDVVDAAGTAVPLSLLPLQRSAVSDAADAPVVDAVSAECGVVAVGSAGAAAAVVGREPLSYAAALRRRSFLYFVPQQVVPLSMLAIRLEVAAAATAQQRAASVTAGHPAQQLRTVLLRVCNRVVSGLSRASGGGGSGGGDGSGAPRLRCISHLREPKRKLLSKNCSWAAVACMAEDAGRVLVWAVARLLAGSERVVRPGQSARVEQLLLHDLWAVENTSGAAVPLVAAYSPSGLLTASARFLRCLSHDEQLLLSAAAVDRLTRYARPHHSPGASSGGGVGAASAEALRWTSWRMRLCASTDHLAPGADATTTAGAVVDVLLITVGDALAIYFLFPQEGHTASSAPPSASLRAVQTLLSSAVAEEGRTRDGARAAAAARPTDAIAFASTHSTAPYSPAFHDALFTVTALEEALSSAADGGATQQSAAPSTPPGARGAAPVAPTTALPTAPQSSTTGGTANAVGAAAAAAQRRRSVMRDVWHTIISCLPVRREDAIKSVALSRRPRCITAAQQQQTSAYVHQLTHDAASPSLAPASPPESSIEAAEVSDPYATALVAMPLVDMLCYAAALVTRNELGTLRFSYELGLHSLFFLQRPPPPPSSSSSSPAKTRTAASPTTHRHAAPPTQFGISFARYRLQQSPPPTAVVPDEWLDGTGAPRGSGSGRLLFFEDPTLLLRLSVVGAAESRARSLADTAAAVHPTQVSVVPTWALLQAVPPEVGAGADGSDTDTVEGDADSDGAVDSGETWGMDDGAAPAAAEDAQLVTSIRYRCPQRLRRHGAAATMSAVKAASATKEWCEVEAVVSVCGDVTGTRQDVLAKALLRHALSSAAAETVLDPETGGGGAAVPADSLLPEWTSAVVAPHKMVDLCREVVWFQEAALTLLAGVSSLT</sequence>
<evidence type="ECO:0000313" key="3">
    <source>
        <dbReference type="Proteomes" id="UP001430356"/>
    </source>
</evidence>
<feature type="region of interest" description="Disordered" evidence="1">
    <location>
        <begin position="804"/>
        <end position="832"/>
    </location>
</feature>
<evidence type="ECO:0000256" key="1">
    <source>
        <dbReference type="SAM" id="MobiDB-lite"/>
    </source>
</evidence>
<feature type="compositionally biased region" description="Acidic residues" evidence="1">
    <location>
        <begin position="934"/>
        <end position="947"/>
    </location>
</feature>
<feature type="region of interest" description="Disordered" evidence="1">
    <location>
        <begin position="624"/>
        <end position="667"/>
    </location>
</feature>
<feature type="compositionally biased region" description="Polar residues" evidence="1">
    <location>
        <begin position="816"/>
        <end position="825"/>
    </location>
</feature>
<feature type="region of interest" description="Disordered" evidence="1">
    <location>
        <begin position="926"/>
        <end position="959"/>
    </location>
</feature>